<feature type="compositionally biased region" description="Polar residues" evidence="1">
    <location>
        <begin position="358"/>
        <end position="373"/>
    </location>
</feature>
<dbReference type="OrthoDB" id="10640132at2759"/>
<gene>
    <name evidence="2" type="ORF">K435DRAFT_75769</name>
</gene>
<reference evidence="2 3" key="1">
    <citation type="journal article" date="2019" name="Nat. Ecol. Evol.">
        <title>Megaphylogeny resolves global patterns of mushroom evolution.</title>
        <authorList>
            <person name="Varga T."/>
            <person name="Krizsan K."/>
            <person name="Foldi C."/>
            <person name="Dima B."/>
            <person name="Sanchez-Garcia M."/>
            <person name="Sanchez-Ramirez S."/>
            <person name="Szollosi G.J."/>
            <person name="Szarkandi J.G."/>
            <person name="Papp V."/>
            <person name="Albert L."/>
            <person name="Andreopoulos W."/>
            <person name="Angelini C."/>
            <person name="Antonin V."/>
            <person name="Barry K.W."/>
            <person name="Bougher N.L."/>
            <person name="Buchanan P."/>
            <person name="Buyck B."/>
            <person name="Bense V."/>
            <person name="Catcheside P."/>
            <person name="Chovatia M."/>
            <person name="Cooper J."/>
            <person name="Damon W."/>
            <person name="Desjardin D."/>
            <person name="Finy P."/>
            <person name="Geml J."/>
            <person name="Haridas S."/>
            <person name="Hughes K."/>
            <person name="Justo A."/>
            <person name="Karasinski D."/>
            <person name="Kautmanova I."/>
            <person name="Kiss B."/>
            <person name="Kocsube S."/>
            <person name="Kotiranta H."/>
            <person name="LaButti K.M."/>
            <person name="Lechner B.E."/>
            <person name="Liimatainen K."/>
            <person name="Lipzen A."/>
            <person name="Lukacs Z."/>
            <person name="Mihaltcheva S."/>
            <person name="Morgado L.N."/>
            <person name="Niskanen T."/>
            <person name="Noordeloos M.E."/>
            <person name="Ohm R.A."/>
            <person name="Ortiz-Santana B."/>
            <person name="Ovrebo C."/>
            <person name="Racz N."/>
            <person name="Riley R."/>
            <person name="Savchenko A."/>
            <person name="Shiryaev A."/>
            <person name="Soop K."/>
            <person name="Spirin V."/>
            <person name="Szebenyi C."/>
            <person name="Tomsovsky M."/>
            <person name="Tulloss R.E."/>
            <person name="Uehling J."/>
            <person name="Grigoriev I.V."/>
            <person name="Vagvolgyi C."/>
            <person name="Papp T."/>
            <person name="Martin F.M."/>
            <person name="Miettinen O."/>
            <person name="Hibbett D.S."/>
            <person name="Nagy L.G."/>
        </authorList>
    </citation>
    <scope>NUCLEOTIDE SEQUENCE [LARGE SCALE GENOMIC DNA]</scope>
    <source>
        <strain evidence="2 3">CBS 962.96</strain>
    </source>
</reference>
<feature type="compositionally biased region" description="Low complexity" evidence="1">
    <location>
        <begin position="98"/>
        <end position="114"/>
    </location>
</feature>
<feature type="compositionally biased region" description="Low complexity" evidence="1">
    <location>
        <begin position="388"/>
        <end position="402"/>
    </location>
</feature>
<feature type="compositionally biased region" description="Polar residues" evidence="1">
    <location>
        <begin position="26"/>
        <end position="42"/>
    </location>
</feature>
<protein>
    <submittedName>
        <fullName evidence="2">Uncharacterized protein</fullName>
    </submittedName>
</protein>
<feature type="compositionally biased region" description="Low complexity" evidence="1">
    <location>
        <begin position="306"/>
        <end position="334"/>
    </location>
</feature>
<sequence length="416" mass="45867">MNPGESDWLAPESWKSHCTLRKRNRSSTVGSANNESLYTTHSRLGRSTIDLEKDLPEPPASPDKTDSKPVLLTLQPVRPPINTERFPSSPSIHPIRLSPSHSESISYSPKSPFSNHPARRAVSCEQLSKIVGKVCARARKLSNTPIGKGSQLRKWMACNRSNTDPPLFASAEEKRMYEVECSLTATKIDVAISKATKYHLSKEKQDFDPIALYDKEPHLEVKDVNLEKAADISSHDDNEDYSRQSFSDEYEIDSDADSDDSFSTCTSESIPIMLTATKATRSRPLPCAPATLFKQEDRSKLKKMDSVSIQSVSVSSTLSPSTRSSPRSSLQPPSRKSTDTASFSARSSPTPYPHVSERSITPSGLTLAQIQSKFNRDRELPPLPPSSPTRSVSPASSHSMSSTPVRRRGPIPVLFT</sequence>
<feature type="compositionally biased region" description="Basic and acidic residues" evidence="1">
    <location>
        <begin position="296"/>
        <end position="305"/>
    </location>
</feature>
<evidence type="ECO:0000256" key="1">
    <source>
        <dbReference type="SAM" id="MobiDB-lite"/>
    </source>
</evidence>
<evidence type="ECO:0000313" key="2">
    <source>
        <dbReference type="EMBL" id="THV05697.1"/>
    </source>
</evidence>
<organism evidence="2 3">
    <name type="scientific">Dendrothele bispora (strain CBS 962.96)</name>
    <dbReference type="NCBI Taxonomy" id="1314807"/>
    <lineage>
        <taxon>Eukaryota</taxon>
        <taxon>Fungi</taxon>
        <taxon>Dikarya</taxon>
        <taxon>Basidiomycota</taxon>
        <taxon>Agaricomycotina</taxon>
        <taxon>Agaricomycetes</taxon>
        <taxon>Agaricomycetidae</taxon>
        <taxon>Agaricales</taxon>
        <taxon>Agaricales incertae sedis</taxon>
        <taxon>Dendrothele</taxon>
    </lineage>
</organism>
<feature type="region of interest" description="Disordered" evidence="1">
    <location>
        <begin position="296"/>
        <end position="416"/>
    </location>
</feature>
<keyword evidence="3" id="KW-1185">Reference proteome</keyword>
<dbReference type="AlphaFoldDB" id="A0A4S8MRI7"/>
<accession>A0A4S8MRI7</accession>
<feature type="region of interest" description="Disordered" evidence="1">
    <location>
        <begin position="20"/>
        <end position="117"/>
    </location>
</feature>
<evidence type="ECO:0000313" key="3">
    <source>
        <dbReference type="Proteomes" id="UP000297245"/>
    </source>
</evidence>
<name>A0A4S8MRI7_DENBC</name>
<proteinExistence type="predicted"/>
<dbReference type="EMBL" id="ML179047">
    <property type="protein sequence ID" value="THV05697.1"/>
    <property type="molecule type" value="Genomic_DNA"/>
</dbReference>
<feature type="compositionally biased region" description="Polar residues" evidence="1">
    <location>
        <begin position="339"/>
        <end position="349"/>
    </location>
</feature>
<dbReference type="Proteomes" id="UP000297245">
    <property type="component" value="Unassembled WGS sequence"/>
</dbReference>